<dbReference type="AlphaFoldDB" id="A0A7Y6TTN6"/>
<dbReference type="RefSeq" id="WP_069729476.1">
    <property type="nucleotide sequence ID" value="NZ_JABWPE010000025.1"/>
</dbReference>
<protein>
    <submittedName>
        <fullName evidence="1">Uncharacterized protein</fullName>
    </submittedName>
</protein>
<dbReference type="EMBL" id="JABWPM010000025">
    <property type="protein sequence ID" value="NUY98432.1"/>
    <property type="molecule type" value="Genomic_DNA"/>
</dbReference>
<comment type="caution">
    <text evidence="1">The sequence shown here is derived from an EMBL/GenBank/DDBJ whole genome shotgun (WGS) entry which is preliminary data.</text>
</comment>
<evidence type="ECO:0000313" key="1">
    <source>
        <dbReference type="EMBL" id="NUY98432.1"/>
    </source>
</evidence>
<dbReference type="Proteomes" id="UP000566985">
    <property type="component" value="Unassembled WGS sequence"/>
</dbReference>
<dbReference type="GeneID" id="57347043"/>
<accession>A0A7Y6TTN6</accession>
<organism evidence="1 2">
    <name type="scientific">Pantoea brenneri</name>
    <dbReference type="NCBI Taxonomy" id="472694"/>
    <lineage>
        <taxon>Bacteria</taxon>
        <taxon>Pseudomonadati</taxon>
        <taxon>Pseudomonadota</taxon>
        <taxon>Gammaproteobacteria</taxon>
        <taxon>Enterobacterales</taxon>
        <taxon>Erwiniaceae</taxon>
        <taxon>Pantoea</taxon>
    </lineage>
</organism>
<reference evidence="1 2" key="1">
    <citation type="submission" date="2020-05" db="EMBL/GenBank/DDBJ databases">
        <title>Whole Genome Sequences of Enterobacteriales Associated with the International Space Station.</title>
        <authorList>
            <person name="Bharadwaj A."/>
            <person name="Daudu R."/>
            <person name="Singh N."/>
            <person name="Wood J."/>
            <person name="Debieu M."/>
            <person name="Mason C."/>
            <person name="Wang C."/>
            <person name="Venkateswaran K."/>
        </authorList>
    </citation>
    <scope>NUCLEOTIDE SEQUENCE [LARGE SCALE GENOMIC DNA]</scope>
    <source>
        <strain evidence="1 2">IF5SW-B1</strain>
    </source>
</reference>
<proteinExistence type="predicted"/>
<name>A0A7Y6TTN6_9GAMM</name>
<evidence type="ECO:0000313" key="2">
    <source>
        <dbReference type="Proteomes" id="UP000566985"/>
    </source>
</evidence>
<sequence length="61" mass="7049">MFDTGNYYIKRRADGLWFTGFDADNTPRFGTENEAKPYATELEAAVQIEFLPGVPYIVRRE</sequence>
<gene>
    <name evidence="1" type="ORF">HU668_18405</name>
</gene>